<evidence type="ECO:0000256" key="3">
    <source>
        <dbReference type="ARBA" id="ARBA00022490"/>
    </source>
</evidence>
<evidence type="ECO:0000256" key="11">
    <source>
        <dbReference type="PROSITE-ProRule" id="PRU00782"/>
    </source>
</evidence>
<evidence type="ECO:0000259" key="13">
    <source>
        <dbReference type="PROSITE" id="PS51456"/>
    </source>
</evidence>
<proteinExistence type="inferred from homology"/>
<feature type="domain" description="Myosin N-terminal SH3-like" evidence="14">
    <location>
        <begin position="3"/>
        <end position="54"/>
    </location>
</feature>
<evidence type="ECO:0000256" key="5">
    <source>
        <dbReference type="ARBA" id="ARBA00022741"/>
    </source>
</evidence>
<protein>
    <submittedName>
        <fullName evidence="15">Unconventional myosin-VI-like</fullName>
        <ecNumber evidence="15">3.6.1.15</ecNumber>
    </submittedName>
</protein>
<dbReference type="SUPFAM" id="SSF52540">
    <property type="entry name" value="P-loop containing nucleoside triphosphate hydrolases"/>
    <property type="match status" value="1"/>
</dbReference>
<dbReference type="Gene3D" id="1.20.120.720">
    <property type="entry name" value="Myosin VI head, motor domain, U50 subdomain"/>
    <property type="match status" value="1"/>
</dbReference>
<keyword evidence="12" id="KW-0175">Coiled coil</keyword>
<dbReference type="InterPro" id="IPR027417">
    <property type="entry name" value="P-loop_NTPase"/>
</dbReference>
<dbReference type="InterPro" id="IPR004009">
    <property type="entry name" value="SH3_Myosin"/>
</dbReference>
<evidence type="ECO:0000256" key="7">
    <source>
        <dbReference type="ARBA" id="ARBA00022860"/>
    </source>
</evidence>
<dbReference type="Gene3D" id="3.40.850.10">
    <property type="entry name" value="Kinesin motor domain"/>
    <property type="match status" value="1"/>
</dbReference>
<dbReference type="AlphaFoldDB" id="A0A3M7T7H0"/>
<dbReference type="Pfam" id="PF21521">
    <property type="entry name" value="MYO6_lever"/>
    <property type="match status" value="1"/>
</dbReference>
<dbReference type="PRINTS" id="PR00193">
    <property type="entry name" value="MYOSINHEAVY"/>
</dbReference>
<dbReference type="GO" id="GO:0000146">
    <property type="term" value="F:microfilament motor activity"/>
    <property type="evidence" value="ECO:0007669"/>
    <property type="project" value="TreeGrafter"/>
</dbReference>
<dbReference type="Gene3D" id="6.10.220.10">
    <property type="match status" value="1"/>
</dbReference>
<dbReference type="GO" id="GO:0030139">
    <property type="term" value="C:endocytic vesicle"/>
    <property type="evidence" value="ECO:0007669"/>
    <property type="project" value="TreeGrafter"/>
</dbReference>
<evidence type="ECO:0000256" key="4">
    <source>
        <dbReference type="ARBA" id="ARBA00022553"/>
    </source>
</evidence>
<evidence type="ECO:0000256" key="10">
    <source>
        <dbReference type="ARBA" id="ARBA00023203"/>
    </source>
</evidence>
<keyword evidence="9 11" id="KW-0505">Motor protein</keyword>
<comment type="subcellular location">
    <subcellularLocation>
        <location evidence="1">Cytoplasm</location>
    </subcellularLocation>
</comment>
<dbReference type="CDD" id="cd01382">
    <property type="entry name" value="MYSc_Myo6"/>
    <property type="match status" value="1"/>
</dbReference>
<dbReference type="CDD" id="cd21958">
    <property type="entry name" value="MyUb_Myo6"/>
    <property type="match status" value="1"/>
</dbReference>
<dbReference type="Pfam" id="PF16521">
    <property type="entry name" value="Myosin-VI_CBD"/>
    <property type="match status" value="1"/>
</dbReference>
<keyword evidence="4" id="KW-0597">Phosphoprotein</keyword>
<keyword evidence="8 11" id="KW-0518">Myosin</keyword>
<dbReference type="EC" id="3.6.1.15" evidence="15"/>
<dbReference type="InterPro" id="IPR036114">
    <property type="entry name" value="MYSc_Myo6"/>
</dbReference>
<dbReference type="GO" id="GO:0005524">
    <property type="term" value="F:ATP binding"/>
    <property type="evidence" value="ECO:0007669"/>
    <property type="project" value="UniProtKB-UniRule"/>
</dbReference>
<dbReference type="FunFam" id="1.20.58.530:FF:000006">
    <property type="entry name" value="Putative unconventional myosin-VI"/>
    <property type="match status" value="1"/>
</dbReference>
<dbReference type="STRING" id="10195.A0A3M7T7H0"/>
<evidence type="ECO:0000313" key="15">
    <source>
        <dbReference type="EMBL" id="RNA43982.1"/>
    </source>
</evidence>
<comment type="similarity">
    <text evidence="2 11">Belongs to the TRAFAC class myosin-kinesin ATPase superfamily. Myosin family.</text>
</comment>
<keyword evidence="5 11" id="KW-0547">Nucleotide-binding</keyword>
<dbReference type="Gene3D" id="2.30.30.360">
    <property type="entry name" value="Myosin S1 fragment, N-terminal"/>
    <property type="match status" value="1"/>
</dbReference>
<feature type="domain" description="Myosin motor" evidence="13">
    <location>
        <begin position="58"/>
        <end position="771"/>
    </location>
</feature>
<organism evidence="15 16">
    <name type="scientific">Brachionus plicatilis</name>
    <name type="common">Marine rotifer</name>
    <name type="synonym">Brachionus muelleri</name>
    <dbReference type="NCBI Taxonomy" id="10195"/>
    <lineage>
        <taxon>Eukaryota</taxon>
        <taxon>Metazoa</taxon>
        <taxon>Spiralia</taxon>
        <taxon>Gnathifera</taxon>
        <taxon>Rotifera</taxon>
        <taxon>Eurotatoria</taxon>
        <taxon>Monogononta</taxon>
        <taxon>Pseudotrocha</taxon>
        <taxon>Ploima</taxon>
        <taxon>Brachionidae</taxon>
        <taxon>Brachionus</taxon>
    </lineage>
</organism>
<dbReference type="InterPro" id="IPR049016">
    <property type="entry name" value="MYO6_lever"/>
</dbReference>
<evidence type="ECO:0000313" key="16">
    <source>
        <dbReference type="Proteomes" id="UP000276133"/>
    </source>
</evidence>
<dbReference type="FunFam" id="3.30.70.1590:FF:000002">
    <property type="entry name" value="unconventional myosin-VI isoform X1"/>
    <property type="match status" value="1"/>
</dbReference>
<dbReference type="PROSITE" id="PS51456">
    <property type="entry name" value="MYOSIN_MOTOR"/>
    <property type="match status" value="1"/>
</dbReference>
<dbReference type="GO" id="GO:0005516">
    <property type="term" value="F:calmodulin binding"/>
    <property type="evidence" value="ECO:0007669"/>
    <property type="project" value="UniProtKB-KW"/>
</dbReference>
<feature type="region of interest" description="Actin-binding" evidence="11">
    <location>
        <begin position="651"/>
        <end position="673"/>
    </location>
</feature>
<dbReference type="OrthoDB" id="6108017at2759"/>
<dbReference type="SMART" id="SM00242">
    <property type="entry name" value="MYSc"/>
    <property type="match status" value="1"/>
</dbReference>
<feature type="coiled-coil region" evidence="12">
    <location>
        <begin position="918"/>
        <end position="967"/>
    </location>
</feature>
<dbReference type="Gene3D" id="1.20.58.530">
    <property type="match status" value="1"/>
</dbReference>
<name>A0A3M7T7H0_BRAPC</name>
<dbReference type="PROSITE" id="PS51844">
    <property type="entry name" value="SH3_LIKE"/>
    <property type="match status" value="1"/>
</dbReference>
<sequence>MDTEIKKLWISDNEHGFRLGKLVDIGSESMSIELFDCPGKIVTAPTESVFPSEEYDSKDVDDNCALMYLNEANLLQNIRLRYTKDCIYTYVANILIAINPYKDLTKLYTSEIIKKYQGKSLGLLPPHVFAIGDKSYRDMRAFKQSQSIIVSGESGAGKTESAKYLLRYLTESYGAKSGLIESRLNESNPLLEAFGNAKTTRNNNSSRFGKFIELHFNENFRVAGGFVSHYLLEKSRICVQSREERNYHIFYRLCAGATEKLRNDLLLSSPDNFHYLNRGCTQYFSSSANDKCIPSDRKSKDHYLKGHLKDPQLDDVEDFHECDKSMDQIGLTPQDKMNIYLTVSAVLHIGNIDFEDDPDSSKGGCRLSVKGKKSIQIVAKMLGLDVDELEKALISRVMQAHRGGKLGTVIMVPLKVTEAQNARDALAKAIYIKLFDHIVSCINNAIPFDFSTNFIGLLDIAGFEYFPVNSFEQFCINYCNEKLQQFFNERILKEEQNLYEKEGLGLRKIAYIDNQDCIDIIESKTNGIFDILDEESRLPTPNSNHFTNNVHAKHPKHLRLDVPRKSKLKCHREIRDDEGFLIRHFAGGVVYTTSQFIEKNNDALHTSLAFLVQDCKNRFIQNLFASEKEAIKQNTGKLNFISVGSKFKSQLTGLLEKLRSTGTNFIRCVKPNLKMVPNLFEGGQILSQLQCSGMTSVLNLMQQGYPSRTSFLELYNMYKKYLPPELARLDARLFCKALFKALNLKDSDFKFGLTKVFFRPGKFAEFDQIMKSDPENLANLIKKVKKWLIMSRWKKLQWCALSVIKLKNKIIYRRECIMTIQKNMRMYLIKKKYGPRINGISKIKSLQSQIESMKNILSQIRSDKEHKTAQESLKSLISLLNTTVEKIKKSSIITESQINQSYNDLFTACERDFKKLKHLLENQKYKEEEDRLHKIQEELIKVQRQKEDEEKKKIMEESLKKKKLEIETRRKTEESNFRKNDKAFFHAEGNKNNDEDKLKENQIAEQEKRDHQLALSLATEMGITDVDPIKSPSKISSSSLSNIKGKYDLSKWKYAELRDAINTSCDLELLEACREEFHRRLKVYHAWKSKNKKQNVQSQLNNNERAPASVISIGENSYLNNQIQRDLKNSSIKKNGLNEQRYFKIPFSRPSDQHRDGEKKKGWWYSHFDGKWIARQMEIYDEKPPLLLLAGVDDMRMCELSLEETGLAMKYGAEILESEFEAVWNKNGGKNYLIDHFGQISSKYVLNLLPKKN</sequence>
<keyword evidence="10 11" id="KW-0009">Actin-binding</keyword>
<dbReference type="Proteomes" id="UP000276133">
    <property type="component" value="Unassembled WGS sequence"/>
</dbReference>
<evidence type="ECO:0000259" key="14">
    <source>
        <dbReference type="PROSITE" id="PS51844"/>
    </source>
</evidence>
<evidence type="ECO:0000256" key="9">
    <source>
        <dbReference type="ARBA" id="ARBA00023175"/>
    </source>
</evidence>
<keyword evidence="7" id="KW-0112">Calmodulin-binding</keyword>
<dbReference type="InterPro" id="IPR001609">
    <property type="entry name" value="Myosin_head_motor_dom-like"/>
</dbReference>
<keyword evidence="3" id="KW-0963">Cytoplasm</keyword>
<dbReference type="GO" id="GO:0017111">
    <property type="term" value="F:ribonucleoside triphosphate phosphatase activity"/>
    <property type="evidence" value="ECO:0007669"/>
    <property type="project" value="UniProtKB-EC"/>
</dbReference>
<reference evidence="15 16" key="1">
    <citation type="journal article" date="2018" name="Sci. Rep.">
        <title>Genomic signatures of local adaptation to the degree of environmental predictability in rotifers.</title>
        <authorList>
            <person name="Franch-Gras L."/>
            <person name="Hahn C."/>
            <person name="Garcia-Roger E.M."/>
            <person name="Carmona M.J."/>
            <person name="Serra M."/>
            <person name="Gomez A."/>
        </authorList>
    </citation>
    <scope>NUCLEOTIDE SEQUENCE [LARGE SCALE GENOMIC DNA]</scope>
    <source>
        <strain evidence="15">HYR1</strain>
    </source>
</reference>
<dbReference type="GO" id="GO:0016459">
    <property type="term" value="C:myosin complex"/>
    <property type="evidence" value="ECO:0007669"/>
    <property type="project" value="UniProtKB-KW"/>
</dbReference>
<dbReference type="GO" id="GO:0005886">
    <property type="term" value="C:plasma membrane"/>
    <property type="evidence" value="ECO:0007669"/>
    <property type="project" value="TreeGrafter"/>
</dbReference>
<gene>
    <name evidence="15" type="ORF">BpHYR1_032075</name>
</gene>
<dbReference type="Pfam" id="PF00063">
    <property type="entry name" value="Myosin_head"/>
    <property type="match status" value="1"/>
</dbReference>
<keyword evidence="16" id="KW-1185">Reference proteome</keyword>
<keyword evidence="6 11" id="KW-0067">ATP-binding</keyword>
<dbReference type="GO" id="GO:0007015">
    <property type="term" value="P:actin filament organization"/>
    <property type="evidence" value="ECO:0007669"/>
    <property type="project" value="TreeGrafter"/>
</dbReference>
<dbReference type="EMBL" id="REGN01000166">
    <property type="protein sequence ID" value="RNA43982.1"/>
    <property type="molecule type" value="Genomic_DNA"/>
</dbReference>
<feature type="binding site" evidence="11">
    <location>
        <begin position="152"/>
        <end position="159"/>
    </location>
    <ligand>
        <name>ATP</name>
        <dbReference type="ChEBI" id="CHEBI:30616"/>
    </ligand>
</feature>
<dbReference type="Gene3D" id="3.30.70.1590">
    <property type="match status" value="1"/>
</dbReference>
<dbReference type="Gene3D" id="1.10.10.820">
    <property type="match status" value="1"/>
</dbReference>
<dbReference type="GO" id="GO:0030048">
    <property type="term" value="P:actin filament-based movement"/>
    <property type="evidence" value="ECO:0007669"/>
    <property type="project" value="TreeGrafter"/>
</dbReference>
<dbReference type="InterPro" id="IPR032412">
    <property type="entry name" value="Myosin-VI_CBD"/>
</dbReference>
<keyword evidence="15" id="KW-0378">Hydrolase</keyword>
<dbReference type="InterPro" id="IPR008989">
    <property type="entry name" value="Myosin_S1_N"/>
</dbReference>
<accession>A0A3M7T7H0</accession>
<dbReference type="PROSITE" id="PS50096">
    <property type="entry name" value="IQ"/>
    <property type="match status" value="1"/>
</dbReference>
<dbReference type="GO" id="GO:0051015">
    <property type="term" value="F:actin filament binding"/>
    <property type="evidence" value="ECO:0007669"/>
    <property type="project" value="InterPro"/>
</dbReference>
<dbReference type="FunFam" id="1.10.10.820:FF:000001">
    <property type="entry name" value="Myosin heavy chain"/>
    <property type="match status" value="1"/>
</dbReference>
<dbReference type="CDD" id="cd21759">
    <property type="entry name" value="CBD_MYO6-like"/>
    <property type="match status" value="1"/>
</dbReference>
<dbReference type="PANTHER" id="PTHR13140:SF745">
    <property type="entry name" value="UNCONVENTIONAL MYOSIN-VI"/>
    <property type="match status" value="1"/>
</dbReference>
<evidence type="ECO:0000256" key="8">
    <source>
        <dbReference type="ARBA" id="ARBA00023123"/>
    </source>
</evidence>
<evidence type="ECO:0000256" key="12">
    <source>
        <dbReference type="SAM" id="Coils"/>
    </source>
</evidence>
<evidence type="ECO:0000256" key="6">
    <source>
        <dbReference type="ARBA" id="ARBA00022840"/>
    </source>
</evidence>
<comment type="caution">
    <text evidence="15">The sequence shown here is derived from an EMBL/GenBank/DDBJ whole genome shotgun (WGS) entry which is preliminary data.</text>
</comment>
<evidence type="ECO:0000256" key="2">
    <source>
        <dbReference type="ARBA" id="ARBA00008314"/>
    </source>
</evidence>
<evidence type="ECO:0000256" key="1">
    <source>
        <dbReference type="ARBA" id="ARBA00004496"/>
    </source>
</evidence>
<dbReference type="InterPro" id="IPR036961">
    <property type="entry name" value="Kinesin_motor_dom_sf"/>
</dbReference>
<dbReference type="PANTHER" id="PTHR13140">
    <property type="entry name" value="MYOSIN"/>
    <property type="match status" value="1"/>
</dbReference>
<dbReference type="FunFam" id="3.40.850.10:FF:000018">
    <property type="entry name" value="unconventional myosin-VI isoform X1"/>
    <property type="match status" value="1"/>
</dbReference>